<evidence type="ECO:0000313" key="3">
    <source>
        <dbReference type="EMBL" id="KRM98754.1"/>
    </source>
</evidence>
<keyword evidence="2" id="KW-0812">Transmembrane</keyword>
<dbReference type="Proteomes" id="UP000051638">
    <property type="component" value="Unassembled WGS sequence"/>
</dbReference>
<reference evidence="3 4" key="1">
    <citation type="journal article" date="2015" name="Genome Announc.">
        <title>Expanding the biotechnology potential of lactobacilli through comparative genomics of 213 strains and associated genera.</title>
        <authorList>
            <person name="Sun Z."/>
            <person name="Harris H.M."/>
            <person name="McCann A."/>
            <person name="Guo C."/>
            <person name="Argimon S."/>
            <person name="Zhang W."/>
            <person name="Yang X."/>
            <person name="Jeffery I.B."/>
            <person name="Cooney J.C."/>
            <person name="Kagawa T.F."/>
            <person name="Liu W."/>
            <person name="Song Y."/>
            <person name="Salvetti E."/>
            <person name="Wrobel A."/>
            <person name="Rasinkangas P."/>
            <person name="Parkhill J."/>
            <person name="Rea M.C."/>
            <person name="O'Sullivan O."/>
            <person name="Ritari J."/>
            <person name="Douillard F.P."/>
            <person name="Paul Ross R."/>
            <person name="Yang R."/>
            <person name="Briner A.E."/>
            <person name="Felis G.E."/>
            <person name="de Vos W.M."/>
            <person name="Barrangou R."/>
            <person name="Klaenhammer T.R."/>
            <person name="Caufield P.W."/>
            <person name="Cui Y."/>
            <person name="Zhang H."/>
            <person name="O'Toole P.W."/>
        </authorList>
    </citation>
    <scope>NUCLEOTIDE SEQUENCE [LARGE SCALE GENOMIC DNA]</scope>
    <source>
        <strain evidence="3 4">DSM 20253</strain>
    </source>
</reference>
<keyword evidence="4" id="KW-1185">Reference proteome</keyword>
<sequence length="113" mass="13548">MIKLEEKSDHKLIQAHEKLLRDHEKRLGRVEHEMLQMHKEFLQGLDRVDQSNKYLREQNNDILGAIIKRNETEEQHKHQLQLISRKNMWQLIIGISSTTGLLYIILQQLFKIL</sequence>
<accession>A0A0R2D5L6</accession>
<feature type="coiled-coil region" evidence="1">
    <location>
        <begin position="13"/>
        <end position="40"/>
    </location>
</feature>
<keyword evidence="2" id="KW-0472">Membrane</keyword>
<protein>
    <submittedName>
        <fullName evidence="3">Uncharacterized protein</fullName>
    </submittedName>
</protein>
<gene>
    <name evidence="3" type="ORF">FC24_GL000988</name>
</gene>
<evidence type="ECO:0000256" key="1">
    <source>
        <dbReference type="SAM" id="Coils"/>
    </source>
</evidence>
<proteinExistence type="predicted"/>
<dbReference type="AlphaFoldDB" id="A0A0R2D5L6"/>
<organism evidence="3 4">
    <name type="scientific">Loigolactobacillus rennini DSM 20253</name>
    <dbReference type="NCBI Taxonomy" id="1423796"/>
    <lineage>
        <taxon>Bacteria</taxon>
        <taxon>Bacillati</taxon>
        <taxon>Bacillota</taxon>
        <taxon>Bacilli</taxon>
        <taxon>Lactobacillales</taxon>
        <taxon>Lactobacillaceae</taxon>
        <taxon>Loigolactobacillus</taxon>
    </lineage>
</organism>
<dbReference type="EMBL" id="AYYI01000026">
    <property type="protein sequence ID" value="KRM98754.1"/>
    <property type="molecule type" value="Genomic_DNA"/>
</dbReference>
<evidence type="ECO:0000256" key="2">
    <source>
        <dbReference type="SAM" id="Phobius"/>
    </source>
</evidence>
<evidence type="ECO:0000313" key="4">
    <source>
        <dbReference type="Proteomes" id="UP000051638"/>
    </source>
</evidence>
<name>A0A0R2D5L6_9LACO</name>
<keyword evidence="2" id="KW-1133">Transmembrane helix</keyword>
<comment type="caution">
    <text evidence="3">The sequence shown here is derived from an EMBL/GenBank/DDBJ whole genome shotgun (WGS) entry which is preliminary data.</text>
</comment>
<feature type="transmembrane region" description="Helical" evidence="2">
    <location>
        <begin position="88"/>
        <end position="110"/>
    </location>
</feature>
<dbReference type="STRING" id="1423796.FC24_GL000988"/>
<keyword evidence="1" id="KW-0175">Coiled coil</keyword>
<dbReference type="PATRIC" id="fig|1423796.3.peg.1010"/>